<dbReference type="Gene3D" id="3.40.50.2000">
    <property type="entry name" value="Glycogen Phosphorylase B"/>
    <property type="match status" value="2"/>
</dbReference>
<keyword evidence="1 4" id="KW-0808">Transferase</keyword>
<dbReference type="InterPro" id="IPR028098">
    <property type="entry name" value="Glyco_trans_4-like_N"/>
</dbReference>
<feature type="domain" description="Glycosyl transferase family 1" evidence="2">
    <location>
        <begin position="217"/>
        <end position="376"/>
    </location>
</feature>
<gene>
    <name evidence="4" type="ORF">EGJ28_04700</name>
</gene>
<evidence type="ECO:0000259" key="2">
    <source>
        <dbReference type="Pfam" id="PF00534"/>
    </source>
</evidence>
<accession>A0A427E9D9</accession>
<dbReference type="AlphaFoldDB" id="A0A427E9D9"/>
<dbReference type="EMBL" id="RHQL01000002">
    <property type="protein sequence ID" value="RRV12930.1"/>
    <property type="molecule type" value="Genomic_DNA"/>
</dbReference>
<dbReference type="GO" id="GO:0009103">
    <property type="term" value="P:lipopolysaccharide biosynthetic process"/>
    <property type="evidence" value="ECO:0007669"/>
    <property type="project" value="TreeGrafter"/>
</dbReference>
<dbReference type="InterPro" id="IPR001296">
    <property type="entry name" value="Glyco_trans_1"/>
</dbReference>
<organism evidence="4 5">
    <name type="scientific">Stutzerimonas xanthomarina</name>
    <dbReference type="NCBI Taxonomy" id="271420"/>
    <lineage>
        <taxon>Bacteria</taxon>
        <taxon>Pseudomonadati</taxon>
        <taxon>Pseudomonadota</taxon>
        <taxon>Gammaproteobacteria</taxon>
        <taxon>Pseudomonadales</taxon>
        <taxon>Pseudomonadaceae</taxon>
        <taxon>Stutzerimonas</taxon>
    </lineage>
</organism>
<evidence type="ECO:0000313" key="5">
    <source>
        <dbReference type="Proteomes" id="UP000276506"/>
    </source>
</evidence>
<dbReference type="GO" id="GO:0016757">
    <property type="term" value="F:glycosyltransferase activity"/>
    <property type="evidence" value="ECO:0007669"/>
    <property type="project" value="InterPro"/>
</dbReference>
<proteinExistence type="predicted"/>
<name>A0A427E9D9_9GAMM</name>
<dbReference type="PANTHER" id="PTHR46401:SF2">
    <property type="entry name" value="GLYCOSYLTRANSFERASE WBBK-RELATED"/>
    <property type="match status" value="1"/>
</dbReference>
<evidence type="ECO:0000259" key="3">
    <source>
        <dbReference type="Pfam" id="PF13439"/>
    </source>
</evidence>
<dbReference type="SUPFAM" id="SSF53756">
    <property type="entry name" value="UDP-Glycosyltransferase/glycogen phosphorylase"/>
    <property type="match status" value="1"/>
</dbReference>
<dbReference type="Pfam" id="PF00534">
    <property type="entry name" value="Glycos_transf_1"/>
    <property type="match status" value="1"/>
</dbReference>
<evidence type="ECO:0000256" key="1">
    <source>
        <dbReference type="ARBA" id="ARBA00022679"/>
    </source>
</evidence>
<protein>
    <submittedName>
        <fullName evidence="4">Glycosyltransferase</fullName>
    </submittedName>
</protein>
<dbReference type="Pfam" id="PF13439">
    <property type="entry name" value="Glyco_transf_4"/>
    <property type="match status" value="1"/>
</dbReference>
<reference evidence="4 5" key="1">
    <citation type="submission" date="2018-10" db="EMBL/GenBank/DDBJ databases">
        <title>Transmission dynamics of multidrug resistant bacteria on intensive care unit surfaces.</title>
        <authorList>
            <person name="D'Souza A.W."/>
            <person name="Potter R.F."/>
            <person name="Wallace M."/>
            <person name="Shupe A."/>
            <person name="Patel S."/>
            <person name="Sun S."/>
            <person name="Gul D."/>
            <person name="Kwon J.H."/>
            <person name="Andleeb S."/>
            <person name="Burnham C.-A.D."/>
            <person name="Dantas G."/>
        </authorList>
    </citation>
    <scope>NUCLEOTIDE SEQUENCE [LARGE SCALE GENOMIC DNA]</scope>
    <source>
        <strain evidence="4 5">PX_177</strain>
    </source>
</reference>
<dbReference type="Proteomes" id="UP000276506">
    <property type="component" value="Unassembled WGS sequence"/>
</dbReference>
<dbReference type="RefSeq" id="WP_125876323.1">
    <property type="nucleotide sequence ID" value="NZ_RHQL01000002.1"/>
</dbReference>
<comment type="caution">
    <text evidence="4">The sequence shown here is derived from an EMBL/GenBank/DDBJ whole genome shotgun (WGS) entry which is preliminary data.</text>
</comment>
<sequence length="409" mass="45058">MKVIFVNAYYNRGGAARAALRLAEALRTRGVYVEYISVYSPSMSFFVKLKYLARVIYDRIPGIISARKKVMFSSGGLSNGKLVSYINDSDADLVHFHWVNAGALSVDDIFNISKPLFWSLHDMWPLTGGCHYNFDCLGLMNSCGSCPQLRSKNPRDISFGLLVRKFKLFQAARNIMLLGVSEWVSSVARESTVAVNTPVSTLPNAIDINLFYPENKQVARKKLGLDFSKKIVLFGAVAATTDVRKGFSELCSALVSLPDYLDYQLVVFGADKLEGLPKAGSPIHFLGHISDDSILRTIYSAADVMVVPSRQETFGLTAAEAMACGTPVVCFGTTGLLDIVDHKVNGFTARPYDSVDLGAGICWVLENPSKINFPVESRNKIVNSFSYEVIADRCLDIYCETLKLEGDML</sequence>
<evidence type="ECO:0000313" key="4">
    <source>
        <dbReference type="EMBL" id="RRV12930.1"/>
    </source>
</evidence>
<dbReference type="PANTHER" id="PTHR46401">
    <property type="entry name" value="GLYCOSYLTRANSFERASE WBBK-RELATED"/>
    <property type="match status" value="1"/>
</dbReference>
<feature type="domain" description="Glycosyltransferase subfamily 4-like N-terminal" evidence="3">
    <location>
        <begin position="13"/>
        <end position="208"/>
    </location>
</feature>